<gene>
    <name evidence="9" type="ORF">ERX46_00615</name>
</gene>
<keyword evidence="1" id="KW-0677">Repeat</keyword>
<keyword evidence="6" id="KW-0175">Coiled coil</keyword>
<dbReference type="Pfam" id="PF12848">
    <property type="entry name" value="ABC_tran_Xtn"/>
    <property type="match status" value="1"/>
</dbReference>
<organism evidence="9 10">
    <name type="scientific">Brumimicrobium glaciale</name>
    <dbReference type="NCBI Taxonomy" id="200475"/>
    <lineage>
        <taxon>Bacteria</taxon>
        <taxon>Pseudomonadati</taxon>
        <taxon>Bacteroidota</taxon>
        <taxon>Flavobacteriia</taxon>
        <taxon>Flavobacteriales</taxon>
        <taxon>Crocinitomicaceae</taxon>
        <taxon>Brumimicrobium</taxon>
    </lineage>
</organism>
<feature type="domain" description="ABC transporter" evidence="8">
    <location>
        <begin position="2"/>
        <end position="260"/>
    </location>
</feature>
<dbReference type="InterPro" id="IPR037118">
    <property type="entry name" value="Val-tRNA_synth_C_sf"/>
</dbReference>
<sequence>MINIENLSFHLPQGYLFKEVSLQINAGDKIGLVGKNGAGKSTLLRLLAGREQPTDGRIHKIKDSTIGYLTQDIVIDTNQSVFDYLDFSNVELNRIRTQIDDINHQLTTRTDYETDSFLQLLDDLNFANEQFNLFEGYQWEEKINSTLLGLGFQESVFTKPLNQFSGGWKMRAELARILINNPSVLLLDEPTNHLDIISIGWLETYLKRFEGALITISHDRYFLDNVTKKTLEITKGKILNFPYPYSIYKERRAEEIEVLINAQKQQEKEIKRTEELIDKFRAKASKASFAQSLMKKLDKTELIEVETDEVSSMRINFPLSVQPGKAVLDMEHLGKSYGDLNLFKEINLSVGRGEKIALLGPNGVGKSTLLKRIMKSEDGEGTVTYGHNVEVTYFAQDQADKLNPKLTVYETVDLVAKGEIRKQLRSILGAFLFSGEDVDKQVGVLSGGERTRLALCQLLLSPSNVLILDEPTNHLDIQSKSVLKQALIQYEGTFIIVSHDREFLEGLTNRIWDIENKGLKIHHYTVQEYLSKKSEAFEQAQQLGKSNKNKAKDAAKEAAAEKERVKEAAKPVLSYEEEKEQKKEVSRLKNAVRKAEQRIEKLESEIKQMNKIVADLDYSDEEKAAKTLKEYDALKTELDEVMQAWEADTEALEIA</sequence>
<proteinExistence type="inferred from homology"/>
<keyword evidence="2" id="KW-0547">Nucleotide-binding</keyword>
<keyword evidence="10" id="KW-1185">Reference proteome</keyword>
<feature type="compositionally biased region" description="Basic and acidic residues" evidence="7">
    <location>
        <begin position="550"/>
        <end position="569"/>
    </location>
</feature>
<dbReference type="PROSITE" id="PS00211">
    <property type="entry name" value="ABC_TRANSPORTER_1"/>
    <property type="match status" value="2"/>
</dbReference>
<dbReference type="OrthoDB" id="1521973at2"/>
<comment type="caution">
    <text evidence="9">The sequence shown here is derived from an EMBL/GenBank/DDBJ whole genome shotgun (WGS) entry which is preliminary data.</text>
</comment>
<feature type="region of interest" description="Disordered" evidence="7">
    <location>
        <begin position="541"/>
        <end position="569"/>
    </location>
</feature>
<feature type="domain" description="ABC transporter" evidence="8">
    <location>
        <begin position="328"/>
        <end position="541"/>
    </location>
</feature>
<evidence type="ECO:0000313" key="10">
    <source>
        <dbReference type="Proteomes" id="UP000293952"/>
    </source>
</evidence>
<dbReference type="PANTHER" id="PTHR42855">
    <property type="entry name" value="ABC TRANSPORTER ATP-BINDING SUBUNIT"/>
    <property type="match status" value="1"/>
</dbReference>
<evidence type="ECO:0000256" key="4">
    <source>
        <dbReference type="ARBA" id="ARBA00061551"/>
    </source>
</evidence>
<dbReference type="InterPro" id="IPR051309">
    <property type="entry name" value="ABCF_ATPase"/>
</dbReference>
<protein>
    <recommendedName>
        <fullName evidence="5">Probable ATP-binding protein YbiT</fullName>
    </recommendedName>
</protein>
<dbReference type="InterPro" id="IPR003593">
    <property type="entry name" value="AAA+_ATPase"/>
</dbReference>
<dbReference type="InterPro" id="IPR032781">
    <property type="entry name" value="ABC_tran_Xtn"/>
</dbReference>
<dbReference type="InterPro" id="IPR017871">
    <property type="entry name" value="ABC_transporter-like_CS"/>
</dbReference>
<evidence type="ECO:0000259" key="8">
    <source>
        <dbReference type="PROSITE" id="PS50893"/>
    </source>
</evidence>
<dbReference type="PROSITE" id="PS50893">
    <property type="entry name" value="ABC_TRANSPORTER_2"/>
    <property type="match status" value="2"/>
</dbReference>
<dbReference type="SMART" id="SM00382">
    <property type="entry name" value="AAA"/>
    <property type="match status" value="2"/>
</dbReference>
<dbReference type="FunFam" id="3.40.50.300:FF:000070">
    <property type="entry name" value="Putative ABC transporter ATP-binding component"/>
    <property type="match status" value="1"/>
</dbReference>
<evidence type="ECO:0000256" key="1">
    <source>
        <dbReference type="ARBA" id="ARBA00022737"/>
    </source>
</evidence>
<dbReference type="SUPFAM" id="SSF52540">
    <property type="entry name" value="P-loop containing nucleoside triphosphate hydrolases"/>
    <property type="match status" value="2"/>
</dbReference>
<dbReference type="GO" id="GO:0016887">
    <property type="term" value="F:ATP hydrolysis activity"/>
    <property type="evidence" value="ECO:0007669"/>
    <property type="project" value="InterPro"/>
</dbReference>
<reference evidence="9 10" key="1">
    <citation type="submission" date="2019-02" db="EMBL/GenBank/DDBJ databases">
        <title>Genome sequence of the sea-ice species Brumimicrobium glaciale.</title>
        <authorList>
            <person name="Bowman J.P."/>
        </authorList>
    </citation>
    <scope>NUCLEOTIDE SEQUENCE [LARGE SCALE GENOMIC DNA]</scope>
    <source>
        <strain evidence="9 10">IC156</strain>
    </source>
</reference>
<evidence type="ECO:0000256" key="3">
    <source>
        <dbReference type="ARBA" id="ARBA00022840"/>
    </source>
</evidence>
<dbReference type="EMBL" id="SETE01000001">
    <property type="protein sequence ID" value="RYM35524.1"/>
    <property type="molecule type" value="Genomic_DNA"/>
</dbReference>
<dbReference type="Gene3D" id="1.10.287.380">
    <property type="entry name" value="Valyl-tRNA synthetase, C-terminal domain"/>
    <property type="match status" value="1"/>
</dbReference>
<evidence type="ECO:0000256" key="5">
    <source>
        <dbReference type="ARBA" id="ARBA00074044"/>
    </source>
</evidence>
<dbReference type="Proteomes" id="UP000293952">
    <property type="component" value="Unassembled WGS sequence"/>
</dbReference>
<evidence type="ECO:0000313" key="9">
    <source>
        <dbReference type="EMBL" id="RYM35524.1"/>
    </source>
</evidence>
<feature type="coiled-coil region" evidence="6">
    <location>
        <begin position="253"/>
        <end position="283"/>
    </location>
</feature>
<dbReference type="InterPro" id="IPR003439">
    <property type="entry name" value="ABC_transporter-like_ATP-bd"/>
</dbReference>
<name>A0A4Q4KTU3_9FLAO</name>
<dbReference type="AlphaFoldDB" id="A0A4Q4KTU3"/>
<dbReference type="RefSeq" id="WP_130091891.1">
    <property type="nucleotide sequence ID" value="NZ_SETE01000001.1"/>
</dbReference>
<dbReference type="PANTHER" id="PTHR42855:SF2">
    <property type="entry name" value="DRUG RESISTANCE ABC TRANSPORTER,ATP-BINDING PROTEIN"/>
    <property type="match status" value="1"/>
</dbReference>
<dbReference type="Pfam" id="PF16326">
    <property type="entry name" value="ABC_tran_CTD"/>
    <property type="match status" value="1"/>
</dbReference>
<dbReference type="FunFam" id="3.40.50.300:FF:000011">
    <property type="entry name" value="Putative ABC transporter ATP-binding component"/>
    <property type="match status" value="1"/>
</dbReference>
<dbReference type="CDD" id="cd03221">
    <property type="entry name" value="ABCF_EF-3"/>
    <property type="match status" value="2"/>
</dbReference>
<dbReference type="Pfam" id="PF00005">
    <property type="entry name" value="ABC_tran"/>
    <property type="match status" value="2"/>
</dbReference>
<dbReference type="InterPro" id="IPR027417">
    <property type="entry name" value="P-loop_NTPase"/>
</dbReference>
<dbReference type="GO" id="GO:0005524">
    <property type="term" value="F:ATP binding"/>
    <property type="evidence" value="ECO:0007669"/>
    <property type="project" value="UniProtKB-KW"/>
</dbReference>
<evidence type="ECO:0000256" key="6">
    <source>
        <dbReference type="SAM" id="Coils"/>
    </source>
</evidence>
<dbReference type="Gene3D" id="3.40.50.300">
    <property type="entry name" value="P-loop containing nucleotide triphosphate hydrolases"/>
    <property type="match status" value="2"/>
</dbReference>
<accession>A0A4Q4KTU3</accession>
<keyword evidence="3 9" id="KW-0067">ATP-binding</keyword>
<comment type="similarity">
    <text evidence="4">Belongs to the ABC transporter superfamily. ABCF family. YbiT subfamily.</text>
</comment>
<evidence type="ECO:0000256" key="2">
    <source>
        <dbReference type="ARBA" id="ARBA00022741"/>
    </source>
</evidence>
<evidence type="ECO:0000256" key="7">
    <source>
        <dbReference type="SAM" id="MobiDB-lite"/>
    </source>
</evidence>
<dbReference type="InterPro" id="IPR032524">
    <property type="entry name" value="ABC_tran_C"/>
</dbReference>